<evidence type="ECO:0000313" key="3">
    <source>
        <dbReference type="Proteomes" id="UP001159405"/>
    </source>
</evidence>
<dbReference type="Proteomes" id="UP001159405">
    <property type="component" value="Unassembled WGS sequence"/>
</dbReference>
<comment type="caution">
    <text evidence="2">The sequence shown here is derived from an EMBL/GenBank/DDBJ whole genome shotgun (WGS) entry which is preliminary data.</text>
</comment>
<organism evidence="2 3">
    <name type="scientific">Porites lobata</name>
    <dbReference type="NCBI Taxonomy" id="104759"/>
    <lineage>
        <taxon>Eukaryota</taxon>
        <taxon>Metazoa</taxon>
        <taxon>Cnidaria</taxon>
        <taxon>Anthozoa</taxon>
        <taxon>Hexacorallia</taxon>
        <taxon>Scleractinia</taxon>
        <taxon>Fungiina</taxon>
        <taxon>Poritidae</taxon>
        <taxon>Porites</taxon>
    </lineage>
</organism>
<gene>
    <name evidence="2" type="ORF">PLOB_00027706</name>
</gene>
<dbReference type="SUPFAM" id="SSF53474">
    <property type="entry name" value="alpha/beta-Hydrolases"/>
    <property type="match status" value="1"/>
</dbReference>
<protein>
    <recommendedName>
        <fullName evidence="1">AB hydrolase-1 domain-containing protein</fullName>
    </recommendedName>
</protein>
<keyword evidence="3" id="KW-1185">Reference proteome</keyword>
<reference evidence="2 3" key="1">
    <citation type="submission" date="2022-05" db="EMBL/GenBank/DDBJ databases">
        <authorList>
            <consortium name="Genoscope - CEA"/>
            <person name="William W."/>
        </authorList>
    </citation>
    <scope>NUCLEOTIDE SEQUENCE [LARGE SCALE GENOMIC DNA]</scope>
</reference>
<evidence type="ECO:0000313" key="2">
    <source>
        <dbReference type="EMBL" id="CAH3120007.1"/>
    </source>
</evidence>
<feature type="domain" description="AB hydrolase-1" evidence="1">
    <location>
        <begin position="67"/>
        <end position="174"/>
    </location>
</feature>
<dbReference type="Gene3D" id="3.40.50.1820">
    <property type="entry name" value="alpha/beta hydrolase"/>
    <property type="match status" value="1"/>
</dbReference>
<dbReference type="PANTHER" id="PTHR46331">
    <property type="entry name" value="VALACYCLOVIR HYDROLASE"/>
    <property type="match status" value="1"/>
</dbReference>
<proteinExistence type="predicted"/>
<dbReference type="InterPro" id="IPR000073">
    <property type="entry name" value="AB_hydrolase_1"/>
</dbReference>
<evidence type="ECO:0000259" key="1">
    <source>
        <dbReference type="Pfam" id="PF00561"/>
    </source>
</evidence>
<accession>A0ABN8NT29</accession>
<dbReference type="InterPro" id="IPR029058">
    <property type="entry name" value="AB_hydrolase_fold"/>
</dbReference>
<dbReference type="PANTHER" id="PTHR46331:SF2">
    <property type="entry name" value="VALACYCLOVIR HYDROLASE"/>
    <property type="match status" value="1"/>
</dbReference>
<dbReference type="Pfam" id="PF00561">
    <property type="entry name" value="Abhydrolase_1"/>
    <property type="match status" value="1"/>
</dbReference>
<sequence>MAAVLVRSLPGLLPASRAFCRKALKIRPKSNTNTFQITKRHMCVVSSKKEVNGVEIYHDVAGRGDHVVLCMPGALGSTQSDFGPQLKGLSDDFTVVAFDPRGYGKSIPPKRDFPADFFARDADDAAGLMETLGHTKYSLLGWSDGGITAMVLAAKYSDCIDRLVVWGANATVTAQDIELYEKIRDTSKWSQKMREPLEALYGKEGLQEMHSAWIDGISQYYTNRGGDICVSEAKSITCPTLVVHGQKDPLVPDFHPEFLHANIRGSKLHLMPEGRHNIHLRYADEFNSLVRNFLTGKLD</sequence>
<dbReference type="EMBL" id="CALNXK010000034">
    <property type="protein sequence ID" value="CAH3120007.1"/>
    <property type="molecule type" value="Genomic_DNA"/>
</dbReference>
<name>A0ABN8NT29_9CNID</name>